<evidence type="ECO:0008006" key="4">
    <source>
        <dbReference type="Google" id="ProtNLM"/>
    </source>
</evidence>
<dbReference type="Gene3D" id="3.40.50.300">
    <property type="entry name" value="P-loop containing nucleotide triphosphate hydrolases"/>
    <property type="match status" value="1"/>
</dbReference>
<dbReference type="STRING" id="1193518.BN13_310018"/>
<dbReference type="Proteomes" id="UP000035720">
    <property type="component" value="Unassembled WGS sequence"/>
</dbReference>
<evidence type="ECO:0000313" key="3">
    <source>
        <dbReference type="Proteomes" id="UP000035720"/>
    </source>
</evidence>
<dbReference type="Pfam" id="PF13469">
    <property type="entry name" value="Sulfotransfer_3"/>
    <property type="match status" value="1"/>
</dbReference>
<dbReference type="InterPro" id="IPR026634">
    <property type="entry name" value="TPST-like"/>
</dbReference>
<dbReference type="GO" id="GO:0008476">
    <property type="term" value="F:protein-tyrosine sulfotransferase activity"/>
    <property type="evidence" value="ECO:0007669"/>
    <property type="project" value="InterPro"/>
</dbReference>
<evidence type="ECO:0000256" key="1">
    <source>
        <dbReference type="ARBA" id="ARBA00022679"/>
    </source>
</evidence>
<dbReference type="PANTHER" id="PTHR12788">
    <property type="entry name" value="PROTEIN-TYROSINE SULFOTRANSFERASE 2"/>
    <property type="match status" value="1"/>
</dbReference>
<accession>A0A077MBI0</accession>
<protein>
    <recommendedName>
        <fullName evidence="4">Sulfotransferase</fullName>
    </recommendedName>
</protein>
<organism evidence="2 3">
    <name type="scientific">Nostocoides jenkinsii Ben 74</name>
    <dbReference type="NCBI Taxonomy" id="1193518"/>
    <lineage>
        <taxon>Bacteria</taxon>
        <taxon>Bacillati</taxon>
        <taxon>Actinomycetota</taxon>
        <taxon>Actinomycetes</taxon>
        <taxon>Micrococcales</taxon>
        <taxon>Intrasporangiaceae</taxon>
        <taxon>Nostocoides</taxon>
    </lineage>
</organism>
<dbReference type="AlphaFoldDB" id="A0A077MBI0"/>
<dbReference type="SUPFAM" id="SSF52540">
    <property type="entry name" value="P-loop containing nucleoside triphosphate hydrolases"/>
    <property type="match status" value="1"/>
</dbReference>
<dbReference type="InterPro" id="IPR027417">
    <property type="entry name" value="P-loop_NTPase"/>
</dbReference>
<proteinExistence type="predicted"/>
<dbReference type="RefSeq" id="WP_048545429.1">
    <property type="nucleotide sequence ID" value="NZ_HF571038.1"/>
</dbReference>
<sequence length="305" mass="33609">MTSRTDPPTLFIVGAPRSGTTLLYRCLALHPDAGWISNYHSRLPRFWPVAALNRATRHTPDWRYAAWFGPAGDAAYRYGSPRARWERAYPQPVEGEAVFAACGIPAVWRGEPVTARQRRLAPLLARTLRAGGGEVLVSKRIGHNRRIPLLDSLLPGSRFVEVVRDGRDVVDSLLAVDWWPQAELWWWGLGATPADWVAAGRAPEEAAAEHWLAETSALREGMRGIPKDRVLRIRYEDLVASPGPTLAVVAGFAGLDPGAGTWQEALAAIDFRSRKHTPSGDEPTPGRRAALALLAPRLREEGYPL</sequence>
<keyword evidence="1" id="KW-0808">Transferase</keyword>
<dbReference type="EMBL" id="CAJC01000141">
    <property type="protein sequence ID" value="CCI53230.1"/>
    <property type="molecule type" value="Genomic_DNA"/>
</dbReference>
<evidence type="ECO:0000313" key="2">
    <source>
        <dbReference type="EMBL" id="CCI53230.1"/>
    </source>
</evidence>
<dbReference type="PANTHER" id="PTHR12788:SF10">
    <property type="entry name" value="PROTEIN-TYROSINE SULFOTRANSFERASE"/>
    <property type="match status" value="1"/>
</dbReference>
<name>A0A077MBI0_9MICO</name>
<gene>
    <name evidence="2" type="ORF">BN13_310018</name>
</gene>
<keyword evidence="3" id="KW-1185">Reference proteome</keyword>
<comment type="caution">
    <text evidence="2">The sequence shown here is derived from an EMBL/GenBank/DDBJ whole genome shotgun (WGS) entry which is preliminary data.</text>
</comment>
<reference evidence="2 3" key="1">
    <citation type="journal article" date="2013" name="ISME J.">
        <title>A metabolic model for members of the genus Tetrasphaera involved in enhanced biological phosphorus removal.</title>
        <authorList>
            <person name="Kristiansen R."/>
            <person name="Nguyen H.T.T."/>
            <person name="Saunders A.M."/>
            <person name="Nielsen J.L."/>
            <person name="Wimmer R."/>
            <person name="Le V.Q."/>
            <person name="McIlroy S.J."/>
            <person name="Petrovski S."/>
            <person name="Seviour R.J."/>
            <person name="Calteau A."/>
            <person name="Nielsen K.L."/>
            <person name="Nielsen P.H."/>
        </authorList>
    </citation>
    <scope>NUCLEOTIDE SEQUENCE [LARGE SCALE GENOMIC DNA]</scope>
    <source>
        <strain evidence="2 3">Ben 74</strain>
    </source>
</reference>